<evidence type="ECO:0000313" key="2">
    <source>
        <dbReference type="EMBL" id="AWI09461.1"/>
    </source>
</evidence>
<dbReference type="Gene3D" id="3.30.70.1290">
    <property type="entry name" value="Transposase IS200-like"/>
    <property type="match status" value="1"/>
</dbReference>
<dbReference type="PANTHER" id="PTHR36966:SF1">
    <property type="entry name" value="REP-ASSOCIATED TYROSINE TRANSPOSASE"/>
    <property type="match status" value="1"/>
</dbReference>
<evidence type="ECO:0000313" key="3">
    <source>
        <dbReference type="Proteomes" id="UP000244896"/>
    </source>
</evidence>
<feature type="domain" description="Transposase IS200-like" evidence="1">
    <location>
        <begin position="28"/>
        <end position="191"/>
    </location>
</feature>
<organism evidence="2 3">
    <name type="scientific">Ereboglobus luteus</name>
    <dbReference type="NCBI Taxonomy" id="1796921"/>
    <lineage>
        <taxon>Bacteria</taxon>
        <taxon>Pseudomonadati</taxon>
        <taxon>Verrucomicrobiota</taxon>
        <taxon>Opitutia</taxon>
        <taxon>Opitutales</taxon>
        <taxon>Opitutaceae</taxon>
        <taxon>Ereboglobus</taxon>
    </lineage>
</organism>
<dbReference type="SUPFAM" id="SSF143422">
    <property type="entry name" value="Transposase IS200-like"/>
    <property type="match status" value="1"/>
</dbReference>
<dbReference type="SMART" id="SM01321">
    <property type="entry name" value="Y1_Tnp"/>
    <property type="match status" value="1"/>
</dbReference>
<dbReference type="GO" id="GO:0004803">
    <property type="term" value="F:transposase activity"/>
    <property type="evidence" value="ECO:0007669"/>
    <property type="project" value="InterPro"/>
</dbReference>
<dbReference type="InterPro" id="IPR052715">
    <property type="entry name" value="RAYT_transposase"/>
</dbReference>
<dbReference type="Proteomes" id="UP000244896">
    <property type="component" value="Chromosome"/>
</dbReference>
<dbReference type="PANTHER" id="PTHR36966">
    <property type="entry name" value="REP-ASSOCIATED TYROSINE TRANSPOSASE"/>
    <property type="match status" value="1"/>
</dbReference>
<evidence type="ECO:0000259" key="1">
    <source>
        <dbReference type="SMART" id="SM01321"/>
    </source>
</evidence>
<dbReference type="InterPro" id="IPR036515">
    <property type="entry name" value="Transposase_17_sf"/>
</dbReference>
<dbReference type="InterPro" id="IPR002686">
    <property type="entry name" value="Transposase_17"/>
</dbReference>
<dbReference type="AlphaFoldDB" id="A0A2U8E3P5"/>
<keyword evidence="3" id="KW-1185">Reference proteome</keyword>
<dbReference type="GO" id="GO:0043565">
    <property type="term" value="F:sequence-specific DNA binding"/>
    <property type="evidence" value="ECO:0007669"/>
    <property type="project" value="TreeGrafter"/>
</dbReference>
<dbReference type="OrthoDB" id="9794403at2"/>
<protein>
    <recommendedName>
        <fullName evidence="1">Transposase IS200-like domain-containing protein</fullName>
    </recommendedName>
</protein>
<reference evidence="2 3" key="1">
    <citation type="journal article" date="2018" name="Syst. Appl. Microbiol.">
        <title>Ereboglobus luteus gen. nov. sp. nov. from cockroach guts, and new insights into the oxygen relationship of the genera Opitutus and Didymococcus (Verrucomicrobia: Opitutaceae).</title>
        <authorList>
            <person name="Tegtmeier D."/>
            <person name="Belitz A."/>
            <person name="Radek R."/>
            <person name="Heimerl T."/>
            <person name="Brune A."/>
        </authorList>
    </citation>
    <scope>NUCLEOTIDE SEQUENCE [LARGE SCALE GENOMIC DNA]</scope>
    <source>
        <strain evidence="2 3">Ho45</strain>
    </source>
</reference>
<sequence length="213" mass="25168">MIPDAPLRFFNPYAEIEFLRNRLPHWDQLNATYFVTFRLADSIPRALREQWIWERDLWLKQNPSPHTAAQEREYHERFSSQMETLLDSGIGCCALRQREAAGIVAGALHHFEGVRSHQLAFVIMPNHVHALFATLNGVALIDLVQTWKSYTAHKLKPLLGDKWPGWQKDYFDRLVRDEKHFGRCVRYIRRNPEKARLPDCDYTLFESERAKMY</sequence>
<dbReference type="EMBL" id="CP023004">
    <property type="protein sequence ID" value="AWI09461.1"/>
    <property type="molecule type" value="Genomic_DNA"/>
</dbReference>
<name>A0A2U8E3P5_9BACT</name>
<gene>
    <name evidence="2" type="ORF">CKA38_09570</name>
</gene>
<accession>A0A2U8E3P5</accession>
<dbReference type="GO" id="GO:0006313">
    <property type="term" value="P:DNA transposition"/>
    <property type="evidence" value="ECO:0007669"/>
    <property type="project" value="InterPro"/>
</dbReference>
<proteinExistence type="predicted"/>
<dbReference type="KEGG" id="elut:CKA38_09570"/>